<evidence type="ECO:0000256" key="2">
    <source>
        <dbReference type="ARBA" id="ARBA00022692"/>
    </source>
</evidence>
<proteinExistence type="inferred from homology"/>
<feature type="transmembrane region" description="Helical" evidence="6">
    <location>
        <begin position="12"/>
        <end position="31"/>
    </location>
</feature>
<evidence type="ECO:0000256" key="6">
    <source>
        <dbReference type="SAM" id="Phobius"/>
    </source>
</evidence>
<keyword evidence="2 6" id="KW-0812">Transmembrane</keyword>
<evidence type="ECO:0000256" key="5">
    <source>
        <dbReference type="ARBA" id="ARBA00038359"/>
    </source>
</evidence>
<dbReference type="AlphaFoldDB" id="A0AAD7CGN7"/>
<dbReference type="Proteomes" id="UP001221142">
    <property type="component" value="Unassembled WGS sequence"/>
</dbReference>
<evidence type="ECO:0000256" key="4">
    <source>
        <dbReference type="ARBA" id="ARBA00023136"/>
    </source>
</evidence>
<accession>A0AAD7CGN7</accession>
<comment type="caution">
    <text evidence="8">The sequence shown here is derived from an EMBL/GenBank/DDBJ whole genome shotgun (WGS) entry which is preliminary data.</text>
</comment>
<protein>
    <recommendedName>
        <fullName evidence="7">Rhodopsin domain-containing protein</fullName>
    </recommendedName>
</protein>
<feature type="transmembrane region" description="Helical" evidence="6">
    <location>
        <begin position="43"/>
        <end position="63"/>
    </location>
</feature>
<comment type="subcellular location">
    <subcellularLocation>
        <location evidence="1">Membrane</location>
        <topology evidence="1">Multi-pass membrane protein</topology>
    </subcellularLocation>
</comment>
<keyword evidence="9" id="KW-1185">Reference proteome</keyword>
<feature type="domain" description="Rhodopsin" evidence="7">
    <location>
        <begin position="28"/>
        <end position="226"/>
    </location>
</feature>
<name>A0AAD7CGN7_9AGAR</name>
<feature type="transmembrane region" description="Helical" evidence="6">
    <location>
        <begin position="154"/>
        <end position="179"/>
    </location>
</feature>
<evidence type="ECO:0000256" key="3">
    <source>
        <dbReference type="ARBA" id="ARBA00022989"/>
    </source>
</evidence>
<dbReference type="PANTHER" id="PTHR33048:SF19">
    <property type="entry name" value="MEMBRANE PROTEIN PTH11-LIKE, PUTATIVE (AFU_ORTHOLOGUE AFUA_1G14080)-RELATED"/>
    <property type="match status" value="1"/>
</dbReference>
<dbReference type="EMBL" id="JARKIF010000002">
    <property type="protein sequence ID" value="KAJ7648071.1"/>
    <property type="molecule type" value="Genomic_DNA"/>
</dbReference>
<keyword evidence="4 6" id="KW-0472">Membrane</keyword>
<feature type="transmembrane region" description="Helical" evidence="6">
    <location>
        <begin position="191"/>
        <end position="210"/>
    </location>
</feature>
<dbReference type="InterPro" id="IPR052337">
    <property type="entry name" value="SAT4-like"/>
</dbReference>
<sequence length="323" mass="35709">MATEPTVDQLRVAASVLPPFAILVTYFRLYLRKSQKKLWWDDLWAFVSTLFAVMWVASIILHIDPNATTASRSAKITVYYFCAQTFYATAWTARISILFTVIRLSFGTQRRVLSIVAISFFVAWAVLFSQIWWVCEGDPAWKNLALPQCILGRNVAIAQIICDVTSDAILIGAPVRLLLGSQIHRSLKLRLIAVFAATATTTGVSLYHVYCFLRLGGVPEAFAANLQISISLLVANLSVIVAFLFRLTSDGADDTENQTPLGLTTFGASAGSRRRVKATTVTGIETMAEDPQMMVRVDISQINDGKSREWNELDTFPMKAAAV</sequence>
<organism evidence="8 9">
    <name type="scientific">Roridomyces roridus</name>
    <dbReference type="NCBI Taxonomy" id="1738132"/>
    <lineage>
        <taxon>Eukaryota</taxon>
        <taxon>Fungi</taxon>
        <taxon>Dikarya</taxon>
        <taxon>Basidiomycota</taxon>
        <taxon>Agaricomycotina</taxon>
        <taxon>Agaricomycetes</taxon>
        <taxon>Agaricomycetidae</taxon>
        <taxon>Agaricales</taxon>
        <taxon>Marasmiineae</taxon>
        <taxon>Mycenaceae</taxon>
        <taxon>Roridomyces</taxon>
    </lineage>
</organism>
<feature type="transmembrane region" description="Helical" evidence="6">
    <location>
        <begin position="222"/>
        <end position="245"/>
    </location>
</feature>
<reference evidence="8" key="1">
    <citation type="submission" date="2023-03" db="EMBL/GenBank/DDBJ databases">
        <title>Massive genome expansion in bonnet fungi (Mycena s.s.) driven by repeated elements and novel gene families across ecological guilds.</title>
        <authorList>
            <consortium name="Lawrence Berkeley National Laboratory"/>
            <person name="Harder C.B."/>
            <person name="Miyauchi S."/>
            <person name="Viragh M."/>
            <person name="Kuo A."/>
            <person name="Thoen E."/>
            <person name="Andreopoulos B."/>
            <person name="Lu D."/>
            <person name="Skrede I."/>
            <person name="Drula E."/>
            <person name="Henrissat B."/>
            <person name="Morin E."/>
            <person name="Kohler A."/>
            <person name="Barry K."/>
            <person name="LaButti K."/>
            <person name="Morin E."/>
            <person name="Salamov A."/>
            <person name="Lipzen A."/>
            <person name="Mereny Z."/>
            <person name="Hegedus B."/>
            <person name="Baldrian P."/>
            <person name="Stursova M."/>
            <person name="Weitz H."/>
            <person name="Taylor A."/>
            <person name="Grigoriev I.V."/>
            <person name="Nagy L.G."/>
            <person name="Martin F."/>
            <person name="Kauserud H."/>
        </authorList>
    </citation>
    <scope>NUCLEOTIDE SEQUENCE</scope>
    <source>
        <strain evidence="8">9284</strain>
    </source>
</reference>
<dbReference type="InterPro" id="IPR049326">
    <property type="entry name" value="Rhodopsin_dom_fungi"/>
</dbReference>
<evidence type="ECO:0000313" key="8">
    <source>
        <dbReference type="EMBL" id="KAJ7648071.1"/>
    </source>
</evidence>
<feature type="transmembrane region" description="Helical" evidence="6">
    <location>
        <begin position="112"/>
        <end position="134"/>
    </location>
</feature>
<dbReference type="Pfam" id="PF20684">
    <property type="entry name" value="Fung_rhodopsin"/>
    <property type="match status" value="1"/>
</dbReference>
<dbReference type="GO" id="GO:0016020">
    <property type="term" value="C:membrane"/>
    <property type="evidence" value="ECO:0007669"/>
    <property type="project" value="UniProtKB-SubCell"/>
</dbReference>
<gene>
    <name evidence="8" type="ORF">FB45DRAFT_823211</name>
</gene>
<comment type="similarity">
    <text evidence="5">Belongs to the SAT4 family.</text>
</comment>
<feature type="transmembrane region" description="Helical" evidence="6">
    <location>
        <begin position="78"/>
        <end position="100"/>
    </location>
</feature>
<keyword evidence="3 6" id="KW-1133">Transmembrane helix</keyword>
<evidence type="ECO:0000313" key="9">
    <source>
        <dbReference type="Proteomes" id="UP001221142"/>
    </source>
</evidence>
<evidence type="ECO:0000259" key="7">
    <source>
        <dbReference type="Pfam" id="PF20684"/>
    </source>
</evidence>
<dbReference type="PANTHER" id="PTHR33048">
    <property type="entry name" value="PTH11-LIKE INTEGRAL MEMBRANE PROTEIN (AFU_ORTHOLOGUE AFUA_5G11245)"/>
    <property type="match status" value="1"/>
</dbReference>
<evidence type="ECO:0000256" key="1">
    <source>
        <dbReference type="ARBA" id="ARBA00004141"/>
    </source>
</evidence>